<protein>
    <recommendedName>
        <fullName evidence="1">DUF7344 domain-containing protein</fullName>
    </recommendedName>
</protein>
<organism evidence="2 3">
    <name type="scientific">Halorarum salinum</name>
    <dbReference type="NCBI Taxonomy" id="2743089"/>
    <lineage>
        <taxon>Archaea</taxon>
        <taxon>Methanobacteriati</taxon>
        <taxon>Methanobacteriota</taxon>
        <taxon>Stenosarchaea group</taxon>
        <taxon>Halobacteria</taxon>
        <taxon>Halobacteriales</taxon>
        <taxon>Haloferacaceae</taxon>
        <taxon>Halorarum</taxon>
    </lineage>
</organism>
<dbReference type="KEGG" id="halu:HUG12_02855"/>
<dbReference type="AlphaFoldDB" id="A0A7D5QA89"/>
<evidence type="ECO:0000313" key="2">
    <source>
        <dbReference type="EMBL" id="QLG60740.1"/>
    </source>
</evidence>
<dbReference type="GeneID" id="56036364"/>
<reference evidence="2 3" key="1">
    <citation type="submission" date="2020-06" db="EMBL/GenBank/DDBJ databases">
        <title>NJ-3-1, isolated from saline soil.</title>
        <authorList>
            <person name="Cui H.L."/>
            <person name="Shi X."/>
        </authorList>
    </citation>
    <scope>NUCLEOTIDE SEQUENCE [LARGE SCALE GENOMIC DNA]</scope>
    <source>
        <strain evidence="2 3">NJ-3-1</strain>
    </source>
</reference>
<dbReference type="Pfam" id="PF24035">
    <property type="entry name" value="DUF7344"/>
    <property type="match status" value="1"/>
</dbReference>
<sequence length="116" mass="12772">MAGRGGSDERSADVVLDLLADQRRRDVLACLEGSTQSIPLTELAEDIAARENEGSLTEVPNAEVRTIQLSLHHVHLPKLDDAGAVEYDRDRNLTRASEPTDRVERALSLIEAVDER</sequence>
<dbReference type="Proteomes" id="UP000509626">
    <property type="component" value="Chromosome"/>
</dbReference>
<dbReference type="InterPro" id="IPR055768">
    <property type="entry name" value="DUF7344"/>
</dbReference>
<keyword evidence="3" id="KW-1185">Reference proteome</keyword>
<gene>
    <name evidence="2" type="ORF">HUG12_02855</name>
</gene>
<dbReference type="Gene3D" id="1.10.10.10">
    <property type="entry name" value="Winged helix-like DNA-binding domain superfamily/Winged helix DNA-binding domain"/>
    <property type="match status" value="1"/>
</dbReference>
<dbReference type="RefSeq" id="WP_179267326.1">
    <property type="nucleotide sequence ID" value="NZ_CP058579.1"/>
</dbReference>
<evidence type="ECO:0000313" key="3">
    <source>
        <dbReference type="Proteomes" id="UP000509626"/>
    </source>
</evidence>
<proteinExistence type="predicted"/>
<dbReference type="InterPro" id="IPR036388">
    <property type="entry name" value="WH-like_DNA-bd_sf"/>
</dbReference>
<dbReference type="EMBL" id="CP058579">
    <property type="protein sequence ID" value="QLG60740.1"/>
    <property type="molecule type" value="Genomic_DNA"/>
</dbReference>
<feature type="domain" description="DUF7344" evidence="1">
    <location>
        <begin position="17"/>
        <end position="93"/>
    </location>
</feature>
<evidence type="ECO:0000259" key="1">
    <source>
        <dbReference type="Pfam" id="PF24035"/>
    </source>
</evidence>
<name>A0A7D5QA89_9EURY</name>
<dbReference type="OrthoDB" id="324054at2157"/>
<accession>A0A7D5QA89</accession>